<dbReference type="PANTHER" id="PTHR43479">
    <property type="entry name" value="ACREF/ENVCD OPERON REPRESSOR-RELATED"/>
    <property type="match status" value="1"/>
</dbReference>
<dbReference type="PRINTS" id="PR00455">
    <property type="entry name" value="HTHTETR"/>
</dbReference>
<feature type="domain" description="HTH tetR-type" evidence="3">
    <location>
        <begin position="8"/>
        <end position="68"/>
    </location>
</feature>
<sequence>MKQGEKASITKNKIINAAAKLFSEKGYEETTMQDIMLLSGLSKGAIYHYFKSKQEILDYHINYQKELVTNYLKSLVENPALTAKQKFENIIDYLCLNESLLELTGNGWAEKIPFALLDTLRNSLNVLSGYIAEILRQGNIKKEFNCAYPKEISEILVLLIDIWLDPVIVDSSYEEMCNKVDFIILLLKKFDTPVFSDKNGKKIKERLRCYYD</sequence>
<dbReference type="Proteomes" id="UP000254051">
    <property type="component" value="Unassembled WGS sequence"/>
</dbReference>
<proteinExistence type="predicted"/>
<reference evidence="5" key="1">
    <citation type="submission" date="2017-07" db="EMBL/GenBank/DDBJ databases">
        <authorList>
            <person name="Varghese N."/>
            <person name="Submissions S."/>
        </authorList>
    </citation>
    <scope>NUCLEOTIDE SEQUENCE [LARGE SCALE GENOMIC DNA]</scope>
    <source>
        <strain evidence="5">NLAE-zl-C134</strain>
    </source>
</reference>
<dbReference type="EMBL" id="UHJJ01000009">
    <property type="protein sequence ID" value="SUQ14961.1"/>
    <property type="molecule type" value="Genomic_DNA"/>
</dbReference>
<evidence type="ECO:0000313" key="5">
    <source>
        <dbReference type="Proteomes" id="UP000254051"/>
    </source>
</evidence>
<gene>
    <name evidence="4" type="ORF">SAMN05216529_10910</name>
</gene>
<keyword evidence="5" id="KW-1185">Reference proteome</keyword>
<feature type="DNA-binding region" description="H-T-H motif" evidence="2">
    <location>
        <begin position="31"/>
        <end position="50"/>
    </location>
</feature>
<organism evidence="4 5">
    <name type="scientific">Faecalicatena contorta</name>
    <dbReference type="NCBI Taxonomy" id="39482"/>
    <lineage>
        <taxon>Bacteria</taxon>
        <taxon>Bacillati</taxon>
        <taxon>Bacillota</taxon>
        <taxon>Clostridia</taxon>
        <taxon>Lachnospirales</taxon>
        <taxon>Lachnospiraceae</taxon>
        <taxon>Faecalicatena</taxon>
    </lineage>
</organism>
<dbReference type="InterPro" id="IPR023772">
    <property type="entry name" value="DNA-bd_HTH_TetR-type_CS"/>
</dbReference>
<dbReference type="InterPro" id="IPR050624">
    <property type="entry name" value="HTH-type_Tx_Regulator"/>
</dbReference>
<dbReference type="PANTHER" id="PTHR43479:SF11">
    <property type="entry name" value="ACREF_ENVCD OPERON REPRESSOR-RELATED"/>
    <property type="match status" value="1"/>
</dbReference>
<accession>A0A315ZTI4</accession>
<evidence type="ECO:0000256" key="1">
    <source>
        <dbReference type="ARBA" id="ARBA00023125"/>
    </source>
</evidence>
<dbReference type="InterPro" id="IPR001647">
    <property type="entry name" value="HTH_TetR"/>
</dbReference>
<dbReference type="InterPro" id="IPR009057">
    <property type="entry name" value="Homeodomain-like_sf"/>
</dbReference>
<dbReference type="AlphaFoldDB" id="A0A315ZTI4"/>
<dbReference type="SUPFAM" id="SSF46689">
    <property type="entry name" value="Homeodomain-like"/>
    <property type="match status" value="1"/>
</dbReference>
<evidence type="ECO:0000313" key="4">
    <source>
        <dbReference type="EMBL" id="SUQ14961.1"/>
    </source>
</evidence>
<dbReference type="RefSeq" id="WP_109712343.1">
    <property type="nucleotide sequence ID" value="NZ_QGDS01000009.1"/>
</dbReference>
<dbReference type="PROSITE" id="PS01081">
    <property type="entry name" value="HTH_TETR_1"/>
    <property type="match status" value="1"/>
</dbReference>
<protein>
    <submittedName>
        <fullName evidence="4">DNA-binding transcriptional regulator, AcrR family</fullName>
    </submittedName>
</protein>
<dbReference type="PROSITE" id="PS50977">
    <property type="entry name" value="HTH_TETR_2"/>
    <property type="match status" value="1"/>
</dbReference>
<dbReference type="Gene3D" id="1.10.357.10">
    <property type="entry name" value="Tetracycline Repressor, domain 2"/>
    <property type="match status" value="1"/>
</dbReference>
<dbReference type="Pfam" id="PF00440">
    <property type="entry name" value="TetR_N"/>
    <property type="match status" value="1"/>
</dbReference>
<name>A0A315ZTI4_9FIRM</name>
<keyword evidence="1 2" id="KW-0238">DNA-binding</keyword>
<dbReference type="GO" id="GO:0003677">
    <property type="term" value="F:DNA binding"/>
    <property type="evidence" value="ECO:0007669"/>
    <property type="project" value="UniProtKB-UniRule"/>
</dbReference>
<dbReference type="OrthoDB" id="9814200at2"/>
<evidence type="ECO:0000259" key="3">
    <source>
        <dbReference type="PROSITE" id="PS50977"/>
    </source>
</evidence>
<evidence type="ECO:0000256" key="2">
    <source>
        <dbReference type="PROSITE-ProRule" id="PRU00335"/>
    </source>
</evidence>